<protein>
    <submittedName>
        <fullName evidence="3">Vancomycin resistance protein VanJ</fullName>
    </submittedName>
</protein>
<keyword evidence="1" id="KW-0472">Membrane</keyword>
<proteinExistence type="predicted"/>
<keyword evidence="1" id="KW-1133">Transmembrane helix</keyword>
<dbReference type="InterPro" id="IPR005135">
    <property type="entry name" value="Endo/exonuclease/phosphatase"/>
</dbReference>
<comment type="caution">
    <text evidence="3">The sequence shown here is derived from an EMBL/GenBank/DDBJ whole genome shotgun (WGS) entry which is preliminary data.</text>
</comment>
<evidence type="ECO:0000313" key="4">
    <source>
        <dbReference type="Proteomes" id="UP000523000"/>
    </source>
</evidence>
<keyword evidence="1" id="KW-0812">Transmembrane</keyword>
<evidence type="ECO:0000259" key="2">
    <source>
        <dbReference type="Pfam" id="PF03372"/>
    </source>
</evidence>
<dbReference type="GO" id="GO:0003824">
    <property type="term" value="F:catalytic activity"/>
    <property type="evidence" value="ECO:0007669"/>
    <property type="project" value="InterPro"/>
</dbReference>
<dbReference type="Pfam" id="PF03372">
    <property type="entry name" value="Exo_endo_phos"/>
    <property type="match status" value="1"/>
</dbReference>
<dbReference type="EMBL" id="JACHVS010000001">
    <property type="protein sequence ID" value="MBB2995074.1"/>
    <property type="molecule type" value="Genomic_DNA"/>
</dbReference>
<sequence>MPTTDAPDTQRRRRRPSRARRLLRTLVLLGSLLTAALISFHSSVPDVAGLGLLVDSAAPWLGLAMVPLLALALLTRSAMAPAFVLIPALAWAAAFGSAVIPLSWSAPEPTAGALGIASQNVKSGSGTALESARTLSATGADLIALQELDPGADGPVTAGLSADYPYHFVVGTVGLWSRYPLHSPVALDLGLGWKRALSARVTTDAGEVKIYVVHAASARPNDHADRDEMLFQLSTAIKADAASRVIAVGDFNATAYDRAFAPLLRTLDEPRQNAGGLGFTWRADPLPVMRLDHFLSRGLPVTSNTVLPAGKSDHLAVRTNVNLLAGS</sequence>
<feature type="transmembrane region" description="Helical" evidence="1">
    <location>
        <begin position="82"/>
        <end position="104"/>
    </location>
</feature>
<feature type="transmembrane region" description="Helical" evidence="1">
    <location>
        <begin position="21"/>
        <end position="42"/>
    </location>
</feature>
<feature type="transmembrane region" description="Helical" evidence="1">
    <location>
        <begin position="57"/>
        <end position="75"/>
    </location>
</feature>
<accession>A0A839QJZ9</accession>
<organism evidence="3 4">
    <name type="scientific">Paeniglutamicibacter cryotolerans</name>
    <dbReference type="NCBI Taxonomy" id="670079"/>
    <lineage>
        <taxon>Bacteria</taxon>
        <taxon>Bacillati</taxon>
        <taxon>Actinomycetota</taxon>
        <taxon>Actinomycetes</taxon>
        <taxon>Micrococcales</taxon>
        <taxon>Micrococcaceae</taxon>
        <taxon>Paeniglutamicibacter</taxon>
    </lineage>
</organism>
<dbReference type="Gene3D" id="3.60.10.10">
    <property type="entry name" value="Endonuclease/exonuclease/phosphatase"/>
    <property type="match status" value="1"/>
</dbReference>
<evidence type="ECO:0000256" key="1">
    <source>
        <dbReference type="SAM" id="Phobius"/>
    </source>
</evidence>
<feature type="domain" description="Endonuclease/exonuclease/phosphatase" evidence="2">
    <location>
        <begin position="118"/>
        <end position="314"/>
    </location>
</feature>
<keyword evidence="4" id="KW-1185">Reference proteome</keyword>
<gene>
    <name evidence="3" type="ORF">E9229_001265</name>
</gene>
<reference evidence="3 4" key="1">
    <citation type="submission" date="2020-08" db="EMBL/GenBank/DDBJ databases">
        <title>Sequencing the genomes of 1000 actinobacteria strains.</title>
        <authorList>
            <person name="Klenk H.-P."/>
        </authorList>
    </citation>
    <scope>NUCLEOTIDE SEQUENCE [LARGE SCALE GENOMIC DNA]</scope>
    <source>
        <strain evidence="3 4">DSM 22826</strain>
    </source>
</reference>
<dbReference type="RefSeq" id="WP_183510386.1">
    <property type="nucleotide sequence ID" value="NZ_BAABGK010000113.1"/>
</dbReference>
<dbReference type="InterPro" id="IPR036691">
    <property type="entry name" value="Endo/exonu/phosph_ase_sf"/>
</dbReference>
<evidence type="ECO:0000313" key="3">
    <source>
        <dbReference type="EMBL" id="MBB2995074.1"/>
    </source>
</evidence>
<dbReference type="AlphaFoldDB" id="A0A839QJZ9"/>
<dbReference type="Proteomes" id="UP000523000">
    <property type="component" value="Unassembled WGS sequence"/>
</dbReference>
<dbReference type="SUPFAM" id="SSF56219">
    <property type="entry name" value="DNase I-like"/>
    <property type="match status" value="1"/>
</dbReference>
<name>A0A839QJZ9_9MICC</name>